<feature type="transmembrane region" description="Helical" evidence="1">
    <location>
        <begin position="339"/>
        <end position="357"/>
    </location>
</feature>
<keyword evidence="1" id="KW-0472">Membrane</keyword>
<dbReference type="EMBL" id="CAJNIZ010047266">
    <property type="protein sequence ID" value="CAE7765153.1"/>
    <property type="molecule type" value="Genomic_DNA"/>
</dbReference>
<evidence type="ECO:0000256" key="1">
    <source>
        <dbReference type="SAM" id="Phobius"/>
    </source>
</evidence>
<feature type="transmembrane region" description="Helical" evidence="1">
    <location>
        <begin position="21"/>
        <end position="44"/>
    </location>
</feature>
<feature type="transmembrane region" description="Helical" evidence="1">
    <location>
        <begin position="363"/>
        <end position="383"/>
    </location>
</feature>
<gene>
    <name evidence="2" type="ORF">SPIL2461_LOCUS22420</name>
</gene>
<feature type="transmembrane region" description="Helical" evidence="1">
    <location>
        <begin position="64"/>
        <end position="82"/>
    </location>
</feature>
<protein>
    <submittedName>
        <fullName evidence="2">Uncharacterized protein</fullName>
    </submittedName>
</protein>
<accession>A0A812XYG0</accession>
<dbReference type="Proteomes" id="UP000649617">
    <property type="component" value="Unassembled WGS sequence"/>
</dbReference>
<keyword evidence="1" id="KW-1133">Transmembrane helix</keyword>
<name>A0A812XYG0_SYMPI</name>
<sequence>MEPFRFIGNLAPSKYKYVPTYIRVIHSLPHLVLLVGTGATLMLMVRIIMEYRNWYNVQHTNTDIVVFVLCFSYGLFCLQQFFKHLVEYSVDLQTRSVRLQASKHQVSQTFNETVTDLDAMLNKSADTQAALAERGLDSHRRDFHAFLLKGMARRLSGSAAGISTQSFISFMIPYLEIFKECSVDPIGEPYILATTEELQEKCSTPGQVAELVGNRAKGKEVKFLSHQVEEAKKKTSGLRQKWKKVTHVPKKVLKLTGISRFFKKRTKSSQKPADEEEGAFGSFSHDAVTEPRELKWFRFEPGCGIGMETTADEEDGPYPIQVKGFVFTCTVLSVEHVRLLLSFVAGLPLLILSFFAVSDPSRALILSIGVALICILFVLHDFLEIDAVQRMEIQIQEMQAAVAMVQQRREKMLEFFGKVHQLADLWLFRTLPRLELMKLLGESLQDAEDADVAKLMADITSKVSELEASLITLSDWNCDELPRESKKQVADAITKLTRLLAEQTLEQMPAASKELSQLRAAALATTA</sequence>
<dbReference type="AlphaFoldDB" id="A0A812XYG0"/>
<dbReference type="OrthoDB" id="425300at2759"/>
<reference evidence="2" key="1">
    <citation type="submission" date="2021-02" db="EMBL/GenBank/DDBJ databases">
        <authorList>
            <person name="Dougan E. K."/>
            <person name="Rhodes N."/>
            <person name="Thang M."/>
            <person name="Chan C."/>
        </authorList>
    </citation>
    <scope>NUCLEOTIDE SEQUENCE</scope>
</reference>
<organism evidence="2 3">
    <name type="scientific">Symbiodinium pilosum</name>
    <name type="common">Dinoflagellate</name>
    <dbReference type="NCBI Taxonomy" id="2952"/>
    <lineage>
        <taxon>Eukaryota</taxon>
        <taxon>Sar</taxon>
        <taxon>Alveolata</taxon>
        <taxon>Dinophyceae</taxon>
        <taxon>Suessiales</taxon>
        <taxon>Symbiodiniaceae</taxon>
        <taxon>Symbiodinium</taxon>
    </lineage>
</organism>
<proteinExistence type="predicted"/>
<comment type="caution">
    <text evidence="2">The sequence shown here is derived from an EMBL/GenBank/DDBJ whole genome shotgun (WGS) entry which is preliminary data.</text>
</comment>
<keyword evidence="3" id="KW-1185">Reference proteome</keyword>
<keyword evidence="1" id="KW-0812">Transmembrane</keyword>
<evidence type="ECO:0000313" key="2">
    <source>
        <dbReference type="EMBL" id="CAE7765153.1"/>
    </source>
</evidence>
<evidence type="ECO:0000313" key="3">
    <source>
        <dbReference type="Proteomes" id="UP000649617"/>
    </source>
</evidence>